<gene>
    <name evidence="2" type="ORF">NU09_3205</name>
</gene>
<sequence>MEPNKWEKEIKEKLNKRTIQPGEMAWDRLDAMLSVAEKKKTPKYRWMYVAAGFLGFILAGTFFLNQQKTEEIINNSTNTVVTAPEQKENLKESNVTNAQVREFEDANEISNTAVASIEKTTVKKKTNAKKQEPVINTVAPQNTTIAVVGVVKTEILTENLSPDQEAEVLLAETMNNISSSQQTKVKVSANSLLSEVEGELDNNFRSKVWQTVTKNYNVVKTTVVNRNRE</sequence>
<organism evidence="2 3">
    <name type="scientific">Flavobacterium beibuense</name>
    <dbReference type="NCBI Taxonomy" id="657326"/>
    <lineage>
        <taxon>Bacteria</taxon>
        <taxon>Pseudomonadati</taxon>
        <taxon>Bacteroidota</taxon>
        <taxon>Flavobacteriia</taxon>
        <taxon>Flavobacteriales</taxon>
        <taxon>Flavobacteriaceae</taxon>
        <taxon>Flavobacterium</taxon>
    </lineage>
</organism>
<protein>
    <submittedName>
        <fullName evidence="2">Uncharacterized protein</fullName>
    </submittedName>
</protein>
<keyword evidence="1" id="KW-1133">Transmembrane helix</keyword>
<comment type="caution">
    <text evidence="2">The sequence shown here is derived from an EMBL/GenBank/DDBJ whole genome shotgun (WGS) entry which is preliminary data.</text>
</comment>
<dbReference type="RefSeq" id="WP_129752282.1">
    <property type="nucleotide sequence ID" value="NZ_JUIW01000012.1"/>
</dbReference>
<feature type="transmembrane region" description="Helical" evidence="1">
    <location>
        <begin position="46"/>
        <end position="64"/>
    </location>
</feature>
<proteinExistence type="predicted"/>
<name>A0A444W5M0_9FLAO</name>
<keyword evidence="1" id="KW-0812">Transmembrane</keyword>
<accession>A0A444W5M0</accession>
<evidence type="ECO:0000256" key="1">
    <source>
        <dbReference type="SAM" id="Phobius"/>
    </source>
</evidence>
<dbReference type="OrthoDB" id="1247025at2"/>
<evidence type="ECO:0000313" key="2">
    <source>
        <dbReference type="EMBL" id="RYJ41171.1"/>
    </source>
</evidence>
<keyword evidence="3" id="KW-1185">Reference proteome</keyword>
<keyword evidence="1" id="KW-0472">Membrane</keyword>
<evidence type="ECO:0000313" key="3">
    <source>
        <dbReference type="Proteomes" id="UP000289775"/>
    </source>
</evidence>
<dbReference type="Proteomes" id="UP000289775">
    <property type="component" value="Unassembled WGS sequence"/>
</dbReference>
<dbReference type="EMBL" id="JUIW01000012">
    <property type="protein sequence ID" value="RYJ41171.1"/>
    <property type="molecule type" value="Genomic_DNA"/>
</dbReference>
<reference evidence="2 3" key="1">
    <citation type="submission" date="2014-12" db="EMBL/GenBank/DDBJ databases">
        <title>Genome sequence of Flavobacterium beibuense RSKm HC5.</title>
        <authorList>
            <person name="Kim J.F."/>
            <person name="Song J.Y."/>
            <person name="Kwak M.-J."/>
            <person name="Lee S.-W."/>
        </authorList>
    </citation>
    <scope>NUCLEOTIDE SEQUENCE [LARGE SCALE GENOMIC DNA]</scope>
    <source>
        <strain evidence="2 3">RSKm HC5</strain>
    </source>
</reference>
<dbReference type="AlphaFoldDB" id="A0A444W5M0"/>